<evidence type="ECO:0000313" key="3">
    <source>
        <dbReference type="EMBL" id="PXY91426.1"/>
    </source>
</evidence>
<name>A0A2V4DSQ6_9GAMM</name>
<dbReference type="GO" id="GO:0006355">
    <property type="term" value="P:regulation of DNA-templated transcription"/>
    <property type="evidence" value="ECO:0007669"/>
    <property type="project" value="InterPro"/>
</dbReference>
<dbReference type="OrthoDB" id="6637437at2"/>
<dbReference type="RefSeq" id="WP_086362147.1">
    <property type="nucleotide sequence ID" value="NZ_CP132381.1"/>
</dbReference>
<dbReference type="AlphaFoldDB" id="A0A2V4DSQ6"/>
<gene>
    <name evidence="3" type="ORF">DKK78_03590</name>
</gene>
<dbReference type="GO" id="GO:0003677">
    <property type="term" value="F:DNA binding"/>
    <property type="evidence" value="ECO:0007669"/>
    <property type="project" value="UniProtKB-KW"/>
</dbReference>
<dbReference type="EMBL" id="QGLO01000004">
    <property type="protein sequence ID" value="PXY91426.1"/>
    <property type="molecule type" value="Genomic_DNA"/>
</dbReference>
<feature type="coiled-coil region" evidence="1">
    <location>
        <begin position="62"/>
        <end position="89"/>
    </location>
</feature>
<keyword evidence="4" id="KW-1185">Reference proteome</keyword>
<evidence type="ECO:0000313" key="4">
    <source>
        <dbReference type="Proteomes" id="UP000247673"/>
    </source>
</evidence>
<keyword evidence="1" id="KW-0175">Coiled coil</keyword>
<proteinExistence type="predicted"/>
<dbReference type="Gene3D" id="1.10.1220.10">
    <property type="entry name" value="Met repressor-like"/>
    <property type="match status" value="1"/>
</dbReference>
<comment type="caution">
    <text evidence="3">The sequence shown here is derived from an EMBL/GenBank/DDBJ whole genome shotgun (WGS) entry which is preliminary data.</text>
</comment>
<reference evidence="3 4" key="1">
    <citation type="submission" date="2018-05" db="EMBL/GenBank/DDBJ databases">
        <title>Reference genomes for bee gut microbiota database.</title>
        <authorList>
            <person name="Ellegaard K.M."/>
        </authorList>
    </citation>
    <scope>NUCLEOTIDE SEQUENCE [LARGE SCALE GENOMIC DNA]</scope>
    <source>
        <strain evidence="3 4">ESL0172</strain>
    </source>
</reference>
<dbReference type="InterPro" id="IPR005569">
    <property type="entry name" value="Arc_DNA-bd_dom"/>
</dbReference>
<protein>
    <submittedName>
        <fullName evidence="3">Arc family DNA-binding protein</fullName>
    </submittedName>
</protein>
<dbReference type="InterPro" id="IPR013321">
    <property type="entry name" value="Arc_rbn_hlx_hlx"/>
</dbReference>
<dbReference type="Proteomes" id="UP000247673">
    <property type="component" value="Unassembled WGS sequence"/>
</dbReference>
<organism evidence="3 4">
    <name type="scientific">Gilliamella apis</name>
    <dbReference type="NCBI Taxonomy" id="1970738"/>
    <lineage>
        <taxon>Bacteria</taxon>
        <taxon>Pseudomonadati</taxon>
        <taxon>Pseudomonadota</taxon>
        <taxon>Gammaproteobacteria</taxon>
        <taxon>Orbales</taxon>
        <taxon>Orbaceae</taxon>
        <taxon>Gilliamella</taxon>
    </lineage>
</organism>
<sequence length="133" mass="15426">MNTIKPFPTRLPSDLRSYLEDKANTNKRSLNNELVDRLEVTKVIETITHSDLREIINDILKLDSYKNELECTRNELIKLKDSYDSLKSELAKAFSLSGDTNEDIVRMKMERALNHITSGVEELRTIFPQKNNQ</sequence>
<accession>A0A2V4DSQ6</accession>
<feature type="domain" description="Arc-like DNA binding" evidence="2">
    <location>
        <begin position="6"/>
        <end position="39"/>
    </location>
</feature>
<dbReference type="InterPro" id="IPR010985">
    <property type="entry name" value="Ribbon_hlx_hlx"/>
</dbReference>
<evidence type="ECO:0000259" key="2">
    <source>
        <dbReference type="Pfam" id="PF03869"/>
    </source>
</evidence>
<evidence type="ECO:0000256" key="1">
    <source>
        <dbReference type="SAM" id="Coils"/>
    </source>
</evidence>
<dbReference type="SUPFAM" id="SSF47598">
    <property type="entry name" value="Ribbon-helix-helix"/>
    <property type="match status" value="1"/>
</dbReference>
<dbReference type="Pfam" id="PF03869">
    <property type="entry name" value="Arc"/>
    <property type="match status" value="1"/>
</dbReference>
<keyword evidence="3" id="KW-0238">DNA-binding</keyword>